<reference evidence="1" key="1">
    <citation type="submission" date="2019-08" db="EMBL/GenBank/DDBJ databases">
        <authorList>
            <person name="Kucharzyk K."/>
            <person name="Murdoch R.W."/>
            <person name="Higgins S."/>
            <person name="Loffler F."/>
        </authorList>
    </citation>
    <scope>NUCLEOTIDE SEQUENCE</scope>
</reference>
<dbReference type="EMBL" id="VSSQ01069119">
    <property type="protein sequence ID" value="MPN21193.1"/>
    <property type="molecule type" value="Genomic_DNA"/>
</dbReference>
<protein>
    <submittedName>
        <fullName evidence="1">Uncharacterized protein</fullName>
    </submittedName>
</protein>
<sequence>MQRVQNRTDGLFDVLIGQGSVLHAQRKGVCHALLALGNAFAPENIEKPNVLDQRLGRRAQYRILHARSLDRFVDDHGQIPFDDRETRQRLIALLFKQMPEELRRFDLCHKGARSNLKRTRHGGMDLAEFSYDLVPDPYFRLAPRMEICSAARTE</sequence>
<evidence type="ECO:0000313" key="1">
    <source>
        <dbReference type="EMBL" id="MPN21193.1"/>
    </source>
</evidence>
<name>A0A645GBD3_9ZZZZ</name>
<proteinExistence type="predicted"/>
<comment type="caution">
    <text evidence="1">The sequence shown here is derived from an EMBL/GenBank/DDBJ whole genome shotgun (WGS) entry which is preliminary data.</text>
</comment>
<dbReference type="AlphaFoldDB" id="A0A645GBD3"/>
<accession>A0A645GBD3</accession>
<organism evidence="1">
    <name type="scientific">bioreactor metagenome</name>
    <dbReference type="NCBI Taxonomy" id="1076179"/>
    <lineage>
        <taxon>unclassified sequences</taxon>
        <taxon>metagenomes</taxon>
        <taxon>ecological metagenomes</taxon>
    </lineage>
</organism>
<gene>
    <name evidence="1" type="ORF">SDC9_168572</name>
</gene>